<dbReference type="InterPro" id="IPR055398">
    <property type="entry name" value="Rossmann-like_BshC"/>
</dbReference>
<dbReference type="AlphaFoldDB" id="A0A9C7L904"/>
<dbReference type="RefSeq" id="WP_230495772.1">
    <property type="nucleotide sequence ID" value="NZ_CAKJTG010000005.1"/>
</dbReference>
<comment type="caution">
    <text evidence="5">The sequence shown here is derived from an EMBL/GenBank/DDBJ whole genome shotgun (WGS) entry which is preliminary data.</text>
</comment>
<reference evidence="5" key="1">
    <citation type="submission" date="2021-10" db="EMBL/GenBank/DDBJ databases">
        <authorList>
            <person name="Criscuolo A."/>
        </authorList>
    </citation>
    <scope>NUCLEOTIDE SEQUENCE</scope>
    <source>
        <strain evidence="5">CIP111885</strain>
    </source>
</reference>
<comment type="function">
    <text evidence="2">Involved in bacillithiol (BSH) biosynthesis. May catalyze the last step of the pathway, the addition of cysteine to glucosamine malate (GlcN-Mal) to generate BSH.</text>
</comment>
<evidence type="ECO:0000259" key="3">
    <source>
        <dbReference type="Pfam" id="PF10079"/>
    </source>
</evidence>
<comment type="similarity">
    <text evidence="2">Belongs to the BshC family.</text>
</comment>
<evidence type="ECO:0000256" key="2">
    <source>
        <dbReference type="HAMAP-Rule" id="MF_01867"/>
    </source>
</evidence>
<gene>
    <name evidence="2 5" type="primary">bshC</name>
    <name evidence="5" type="ORF">NEOCIP111885_01207</name>
</gene>
<dbReference type="InterPro" id="IPR011199">
    <property type="entry name" value="Bacillithiol_biosynth_BshC"/>
</dbReference>
<name>A0A9C7L904_9BACI</name>
<feature type="domain" description="Bacillithiol biosynthesis BshC N-terminal Rossmann-like" evidence="3">
    <location>
        <begin position="1"/>
        <end position="383"/>
    </location>
</feature>
<dbReference type="EC" id="6.-.-.-" evidence="2"/>
<evidence type="ECO:0000313" key="5">
    <source>
        <dbReference type="EMBL" id="CAG9607516.1"/>
    </source>
</evidence>
<dbReference type="NCBIfam" id="TIGR03998">
    <property type="entry name" value="thiol_BshC"/>
    <property type="match status" value="1"/>
</dbReference>
<dbReference type="InterPro" id="IPR055399">
    <property type="entry name" value="CC_BshC"/>
</dbReference>
<dbReference type="PIRSF" id="PIRSF012535">
    <property type="entry name" value="UCP012535"/>
    <property type="match status" value="1"/>
</dbReference>
<dbReference type="EMBL" id="CAKJTG010000005">
    <property type="protein sequence ID" value="CAG9607516.1"/>
    <property type="molecule type" value="Genomic_DNA"/>
</dbReference>
<proteinExistence type="inferred from homology"/>
<dbReference type="Pfam" id="PF10079">
    <property type="entry name" value="Rossmann-like_BshC"/>
    <property type="match status" value="1"/>
</dbReference>
<dbReference type="HAMAP" id="MF_01867">
    <property type="entry name" value="BshC"/>
    <property type="match status" value="1"/>
</dbReference>
<dbReference type="Proteomes" id="UP000789845">
    <property type="component" value="Unassembled WGS sequence"/>
</dbReference>
<accession>A0A9C7L904</accession>
<organism evidence="5 6">
    <name type="scientific">Pseudoneobacillus rhizosphaerae</name>
    <dbReference type="NCBI Taxonomy" id="2880968"/>
    <lineage>
        <taxon>Bacteria</taxon>
        <taxon>Bacillati</taxon>
        <taxon>Bacillota</taxon>
        <taxon>Bacilli</taxon>
        <taxon>Bacillales</taxon>
        <taxon>Bacillaceae</taxon>
        <taxon>Pseudoneobacillus</taxon>
    </lineage>
</organism>
<feature type="domain" description="Bacillithiol biosynthesis BshC C-terminal coiled-coil" evidence="4">
    <location>
        <begin position="386"/>
        <end position="544"/>
    </location>
</feature>
<keyword evidence="6" id="KW-1185">Reference proteome</keyword>
<evidence type="ECO:0000256" key="1">
    <source>
        <dbReference type="ARBA" id="ARBA00022598"/>
    </source>
</evidence>
<dbReference type="GO" id="GO:0016874">
    <property type="term" value="F:ligase activity"/>
    <property type="evidence" value="ECO:0007669"/>
    <property type="project" value="UniProtKB-UniRule"/>
</dbReference>
<dbReference type="Pfam" id="PF24850">
    <property type="entry name" value="CC_BshC"/>
    <property type="match status" value="1"/>
</dbReference>
<sequence>MEILNLSLPATNRFASGYLQQESEIMSFFDYGYGNHAQDLDRIVELQNRAFPRDVLADHIEKFMKPFPTSAKVVESLAKFKQPQSTVVIGGQQAGILTGPLYSIHKVISIIKLAEEKERQLNIPVVPIFWIAGEDHDYHEVNHLFVPFEQKLVKKVYPEKMLQKKMVSDIELDSEKCFNWAKEVIEMLGEAEYTQEVQTFIQKAVNNSRNYVDFFAFIIMELFKEKGLLIVDSGNADLRKIEKDIFLRQIEKHNEISYALHNQQREISKHGFPLTIDASLQSANLFYYEEKFNERLLLEYHVESKLFVSKNKAVTFTFDELFQLANEFPERISNNVVTRPLMQESLFPTLAFIAGPGEIAYWAELKQVFEIFEMKMPPIVPRLNLTFVERAVDSDIVDLNLTIEEVLRNGTASAVETFFTSVKDAELAEQFVQMKDQVSQQYKIIEAKLANLDRGLLPLLAKNEMKLLEQIDFMQTRIDNSIQHRHANTFQKFNRIENSLRPNGAPQERIWNVFYFLNKYGFTMIDDLLSLPFEFDGLHKVVKL</sequence>
<evidence type="ECO:0000313" key="6">
    <source>
        <dbReference type="Proteomes" id="UP000789845"/>
    </source>
</evidence>
<protein>
    <recommendedName>
        <fullName evidence="2">Putative cysteine ligase BshC</fullName>
        <ecNumber evidence="2">6.-.-.-</ecNumber>
    </recommendedName>
</protein>
<keyword evidence="1 2" id="KW-0436">Ligase</keyword>
<evidence type="ECO:0000259" key="4">
    <source>
        <dbReference type="Pfam" id="PF24850"/>
    </source>
</evidence>